<feature type="region of interest" description="Disordered" evidence="1">
    <location>
        <begin position="30"/>
        <end position="54"/>
    </location>
</feature>
<name>A0A194Q226_PAPXU</name>
<evidence type="ECO:0000313" key="3">
    <source>
        <dbReference type="Proteomes" id="UP000053268"/>
    </source>
</evidence>
<dbReference type="Proteomes" id="UP000053268">
    <property type="component" value="Unassembled WGS sequence"/>
</dbReference>
<sequence>MIVARRLLPGAGNMARGLGRRLESYRLPTQGKDLTYTGHPEPQTKTASSRGPAQTERLHTDRWFFICACRCTAARLCARLAALGRLWFASCPPPDPERRLPAINKIMSVPHNVHRECNKRRQCVITRM</sequence>
<dbReference type="EMBL" id="KQ459590">
    <property type="protein sequence ID" value="KPI97460.1"/>
    <property type="molecule type" value="Genomic_DNA"/>
</dbReference>
<protein>
    <submittedName>
        <fullName evidence="2">Uncharacterized protein</fullName>
    </submittedName>
</protein>
<proteinExistence type="predicted"/>
<feature type="compositionally biased region" description="Polar residues" evidence="1">
    <location>
        <begin position="43"/>
        <end position="52"/>
    </location>
</feature>
<dbReference type="AlphaFoldDB" id="A0A194Q226"/>
<evidence type="ECO:0000313" key="2">
    <source>
        <dbReference type="EMBL" id="KPI97460.1"/>
    </source>
</evidence>
<evidence type="ECO:0000256" key="1">
    <source>
        <dbReference type="SAM" id="MobiDB-lite"/>
    </source>
</evidence>
<accession>A0A194Q226</accession>
<gene>
    <name evidence="2" type="ORF">RR46_09367</name>
</gene>
<keyword evidence="3" id="KW-1185">Reference proteome</keyword>
<organism evidence="2 3">
    <name type="scientific">Papilio xuthus</name>
    <name type="common">Asian swallowtail butterfly</name>
    <dbReference type="NCBI Taxonomy" id="66420"/>
    <lineage>
        <taxon>Eukaryota</taxon>
        <taxon>Metazoa</taxon>
        <taxon>Ecdysozoa</taxon>
        <taxon>Arthropoda</taxon>
        <taxon>Hexapoda</taxon>
        <taxon>Insecta</taxon>
        <taxon>Pterygota</taxon>
        <taxon>Neoptera</taxon>
        <taxon>Endopterygota</taxon>
        <taxon>Lepidoptera</taxon>
        <taxon>Glossata</taxon>
        <taxon>Ditrysia</taxon>
        <taxon>Papilionoidea</taxon>
        <taxon>Papilionidae</taxon>
        <taxon>Papilioninae</taxon>
        <taxon>Papilio</taxon>
    </lineage>
</organism>
<reference evidence="2 3" key="1">
    <citation type="journal article" date="2015" name="Nat. Commun.">
        <title>Outbred genome sequencing and CRISPR/Cas9 gene editing in butterflies.</title>
        <authorList>
            <person name="Li X."/>
            <person name="Fan D."/>
            <person name="Zhang W."/>
            <person name="Liu G."/>
            <person name="Zhang L."/>
            <person name="Zhao L."/>
            <person name="Fang X."/>
            <person name="Chen L."/>
            <person name="Dong Y."/>
            <person name="Chen Y."/>
            <person name="Ding Y."/>
            <person name="Zhao R."/>
            <person name="Feng M."/>
            <person name="Zhu Y."/>
            <person name="Feng Y."/>
            <person name="Jiang X."/>
            <person name="Zhu D."/>
            <person name="Xiang H."/>
            <person name="Feng X."/>
            <person name="Li S."/>
            <person name="Wang J."/>
            <person name="Zhang G."/>
            <person name="Kronforst M.R."/>
            <person name="Wang W."/>
        </authorList>
    </citation>
    <scope>NUCLEOTIDE SEQUENCE [LARGE SCALE GENOMIC DNA]</scope>
    <source>
        <strain evidence="2">Ya'a_city_454_Px</strain>
        <tissue evidence="2">Whole body</tissue>
    </source>
</reference>